<organism evidence="7 8">
    <name type="scientific">Carpinus fangiana</name>
    <dbReference type="NCBI Taxonomy" id="176857"/>
    <lineage>
        <taxon>Eukaryota</taxon>
        <taxon>Viridiplantae</taxon>
        <taxon>Streptophyta</taxon>
        <taxon>Embryophyta</taxon>
        <taxon>Tracheophyta</taxon>
        <taxon>Spermatophyta</taxon>
        <taxon>Magnoliopsida</taxon>
        <taxon>eudicotyledons</taxon>
        <taxon>Gunneridae</taxon>
        <taxon>Pentapetalae</taxon>
        <taxon>rosids</taxon>
        <taxon>fabids</taxon>
        <taxon>Fagales</taxon>
        <taxon>Betulaceae</taxon>
        <taxon>Carpinus</taxon>
    </lineage>
</organism>
<dbReference type="OrthoDB" id="676979at2759"/>
<sequence>MNIQLGSITPVVLIKCSITLFIIFPGCEPTKYCSPPPPPPIPLAFVDQRLKTVYPVIQKFKNIITSDPLGITQNWVGSDICNYTGFYCDNPPDNITATALAAIDFNGYQLGASTLDGFIDQLPDLAFFHANSNNFTGTVPPKIANLTYFYELDISNNNFFGAFPPAVLGMNGLSFLDIRFSGPIPRSIGNASATLIEVLFLNNRLSGCIPYEVGLLQNATVFDVGNNFLTGPLPWSLGCLEKIEQLNFAGNFLYGEVPELVCELGNLENLSLSDNYFTSVGPRCRKLIKSGVVDVRQNCIRGLRHQRPRRECWWFFISSHLYCQYPWWFTTYVPCWAPPAWHDWHHHYTPKGSKRNLLSYAALSRNRL</sequence>
<keyword evidence="8" id="KW-1185">Reference proteome</keyword>
<feature type="signal peptide" evidence="6">
    <location>
        <begin position="1"/>
        <end position="29"/>
    </location>
</feature>
<evidence type="ECO:0000256" key="6">
    <source>
        <dbReference type="SAM" id="SignalP"/>
    </source>
</evidence>
<evidence type="ECO:0008006" key="9">
    <source>
        <dbReference type="Google" id="ProtNLM"/>
    </source>
</evidence>
<evidence type="ECO:0000256" key="1">
    <source>
        <dbReference type="ARBA" id="ARBA00004613"/>
    </source>
</evidence>
<dbReference type="Proteomes" id="UP000327013">
    <property type="component" value="Chromosome 2"/>
</dbReference>
<dbReference type="Gene3D" id="3.80.10.10">
    <property type="entry name" value="Ribonuclease Inhibitor"/>
    <property type="match status" value="2"/>
</dbReference>
<dbReference type="SUPFAM" id="SSF52058">
    <property type="entry name" value="L domain-like"/>
    <property type="match status" value="1"/>
</dbReference>
<dbReference type="EMBL" id="CM017322">
    <property type="protein sequence ID" value="KAE8008003.1"/>
    <property type="molecule type" value="Genomic_DNA"/>
</dbReference>
<dbReference type="GO" id="GO:0005576">
    <property type="term" value="C:extracellular region"/>
    <property type="evidence" value="ECO:0007669"/>
    <property type="project" value="UniProtKB-SubCell"/>
</dbReference>
<dbReference type="InterPro" id="IPR032675">
    <property type="entry name" value="LRR_dom_sf"/>
</dbReference>
<keyword evidence="2" id="KW-0964">Secreted</keyword>
<keyword evidence="5" id="KW-0677">Repeat</keyword>
<name>A0A5N6QP81_9ROSI</name>
<evidence type="ECO:0000256" key="3">
    <source>
        <dbReference type="ARBA" id="ARBA00022614"/>
    </source>
</evidence>
<accession>A0A5N6QP81</accession>
<comment type="subcellular location">
    <subcellularLocation>
        <location evidence="1">Secreted</location>
    </subcellularLocation>
</comment>
<dbReference type="AlphaFoldDB" id="A0A5N6QP81"/>
<proteinExistence type="predicted"/>
<dbReference type="PANTHER" id="PTHR32093:SF131">
    <property type="entry name" value="LEUCINE-RICH REPEAT-CONTAINING N-TERMINAL PLANT-TYPE DOMAIN-CONTAINING PROTEIN"/>
    <property type="match status" value="1"/>
</dbReference>
<evidence type="ECO:0000256" key="4">
    <source>
        <dbReference type="ARBA" id="ARBA00022729"/>
    </source>
</evidence>
<evidence type="ECO:0000313" key="7">
    <source>
        <dbReference type="EMBL" id="KAE8008003.1"/>
    </source>
</evidence>
<protein>
    <recommendedName>
        <fullName evidence="9">Leucine-rich repeat-containing N-terminal plant-type domain-containing protein</fullName>
    </recommendedName>
</protein>
<dbReference type="InterPro" id="IPR051582">
    <property type="entry name" value="LRR_extensin-like_regulator"/>
</dbReference>
<keyword evidence="4 6" id="KW-0732">Signal</keyword>
<gene>
    <name evidence="7" type="ORF">FH972_004553</name>
</gene>
<dbReference type="PANTHER" id="PTHR32093">
    <property type="entry name" value="LEUCINE-RICH REPEAT EXTENSIN-LIKE PROTEIN 3-RELATED"/>
    <property type="match status" value="1"/>
</dbReference>
<evidence type="ECO:0000313" key="8">
    <source>
        <dbReference type="Proteomes" id="UP000327013"/>
    </source>
</evidence>
<feature type="chain" id="PRO_5024334959" description="Leucine-rich repeat-containing N-terminal plant-type domain-containing protein" evidence="6">
    <location>
        <begin position="30"/>
        <end position="368"/>
    </location>
</feature>
<evidence type="ECO:0000256" key="5">
    <source>
        <dbReference type="ARBA" id="ARBA00022737"/>
    </source>
</evidence>
<evidence type="ECO:0000256" key="2">
    <source>
        <dbReference type="ARBA" id="ARBA00022525"/>
    </source>
</evidence>
<keyword evidence="3" id="KW-0433">Leucine-rich repeat</keyword>
<reference evidence="7 8" key="1">
    <citation type="submission" date="2019-06" db="EMBL/GenBank/DDBJ databases">
        <title>A chromosomal-level reference genome of Carpinus fangiana (Coryloideae, Betulaceae).</title>
        <authorList>
            <person name="Yang X."/>
            <person name="Wang Z."/>
            <person name="Zhang L."/>
            <person name="Hao G."/>
            <person name="Liu J."/>
            <person name="Yang Y."/>
        </authorList>
    </citation>
    <scope>NUCLEOTIDE SEQUENCE [LARGE SCALE GENOMIC DNA]</scope>
    <source>
        <strain evidence="7">Cfa_2016G</strain>
        <tissue evidence="7">Leaf</tissue>
    </source>
</reference>